<dbReference type="Proteomes" id="UP001620626">
    <property type="component" value="Unassembled WGS sequence"/>
</dbReference>
<dbReference type="EMBL" id="JBICBT010000133">
    <property type="protein sequence ID" value="KAL3122556.1"/>
    <property type="molecule type" value="Genomic_DNA"/>
</dbReference>
<dbReference type="AlphaFoldDB" id="A0ABD2M535"/>
<comment type="caution">
    <text evidence="1">The sequence shown here is derived from an EMBL/GenBank/DDBJ whole genome shotgun (WGS) entry which is preliminary data.</text>
</comment>
<name>A0ABD2M535_9BILA</name>
<sequence>MTDNWVIIMMMGWDGMGWDGMGLDWIGLDWIGLDWIGSDWIRLDGIGLFVVMLSADKLWLRGGDGRSSGTEQEAQADQIASDQLLSLLFSQSPKNSAVY</sequence>
<reference evidence="1 2" key="1">
    <citation type="submission" date="2024-10" db="EMBL/GenBank/DDBJ databases">
        <authorList>
            <person name="Kim D."/>
        </authorList>
    </citation>
    <scope>NUCLEOTIDE SEQUENCE [LARGE SCALE GENOMIC DNA]</scope>
    <source>
        <strain evidence="1">BH-2024</strain>
    </source>
</reference>
<accession>A0ABD2M535</accession>
<proteinExistence type="predicted"/>
<gene>
    <name evidence="1" type="ORF">niasHT_003092</name>
</gene>
<protein>
    <submittedName>
        <fullName evidence="1">Uncharacterized protein</fullName>
    </submittedName>
</protein>
<organism evidence="1 2">
    <name type="scientific">Heterodera trifolii</name>
    <dbReference type="NCBI Taxonomy" id="157864"/>
    <lineage>
        <taxon>Eukaryota</taxon>
        <taxon>Metazoa</taxon>
        <taxon>Ecdysozoa</taxon>
        <taxon>Nematoda</taxon>
        <taxon>Chromadorea</taxon>
        <taxon>Rhabditida</taxon>
        <taxon>Tylenchina</taxon>
        <taxon>Tylenchomorpha</taxon>
        <taxon>Tylenchoidea</taxon>
        <taxon>Heteroderidae</taxon>
        <taxon>Heteroderinae</taxon>
        <taxon>Heterodera</taxon>
    </lineage>
</organism>
<evidence type="ECO:0000313" key="1">
    <source>
        <dbReference type="EMBL" id="KAL3122556.1"/>
    </source>
</evidence>
<evidence type="ECO:0000313" key="2">
    <source>
        <dbReference type="Proteomes" id="UP001620626"/>
    </source>
</evidence>
<keyword evidence="2" id="KW-1185">Reference proteome</keyword>